<evidence type="ECO:0000256" key="1">
    <source>
        <dbReference type="SAM" id="MobiDB-lite"/>
    </source>
</evidence>
<proteinExistence type="predicted"/>
<dbReference type="AlphaFoldDB" id="A0A8H3NK54"/>
<reference evidence="2 3" key="1">
    <citation type="submission" date="2020-01" db="EMBL/GenBank/DDBJ databases">
        <title>Draft genome sequence of Aspergillus udagawae IFM 46972.</title>
        <authorList>
            <person name="Takahashi H."/>
            <person name="Yaguchi T."/>
        </authorList>
    </citation>
    <scope>NUCLEOTIDE SEQUENCE [LARGE SCALE GENOMIC DNA]</scope>
    <source>
        <strain evidence="2 3">IFM 46972</strain>
    </source>
</reference>
<feature type="compositionally biased region" description="Polar residues" evidence="1">
    <location>
        <begin position="176"/>
        <end position="194"/>
    </location>
</feature>
<name>A0A8H3NK54_9EURO</name>
<sequence length="223" mass="25439">MPCRRFRRMEDFETEQPRLVRVTLRVDKARSTMPKGVGPLGLDIKRSVGRDMGIAVLFPTHKRELQSVEDSKGPTARKSISDEAQTPLQSRSYETLEDPTRCSPYDAKPQYFVEIMPTLLENVQPEVGFRSVPFTVPDDSKIRVYWSSPRVSSGFENVPIICNKSEPQRANHFTRKTQVSQRHSQGDGSESRTIGGNADRKQVRHHLTMICAPLSIEHVHLRR</sequence>
<feature type="region of interest" description="Disordered" evidence="1">
    <location>
        <begin position="167"/>
        <end position="200"/>
    </location>
</feature>
<gene>
    <name evidence="2" type="ORF">IFM46972_04496</name>
</gene>
<dbReference type="EMBL" id="BLKC01000025">
    <property type="protein sequence ID" value="GFF35246.1"/>
    <property type="molecule type" value="Genomic_DNA"/>
</dbReference>
<evidence type="ECO:0000313" key="3">
    <source>
        <dbReference type="Proteomes" id="UP000465221"/>
    </source>
</evidence>
<evidence type="ECO:0000313" key="2">
    <source>
        <dbReference type="EMBL" id="GFF35246.1"/>
    </source>
</evidence>
<feature type="compositionally biased region" description="Polar residues" evidence="1">
    <location>
        <begin position="82"/>
        <end position="93"/>
    </location>
</feature>
<feature type="region of interest" description="Disordered" evidence="1">
    <location>
        <begin position="65"/>
        <end position="100"/>
    </location>
</feature>
<dbReference type="Proteomes" id="UP000465221">
    <property type="component" value="Unassembled WGS sequence"/>
</dbReference>
<accession>A0A8H3NK54</accession>
<comment type="caution">
    <text evidence="2">The sequence shown here is derived from an EMBL/GenBank/DDBJ whole genome shotgun (WGS) entry which is preliminary data.</text>
</comment>
<organism evidence="2 3">
    <name type="scientific">Aspergillus udagawae</name>
    <dbReference type="NCBI Taxonomy" id="91492"/>
    <lineage>
        <taxon>Eukaryota</taxon>
        <taxon>Fungi</taxon>
        <taxon>Dikarya</taxon>
        <taxon>Ascomycota</taxon>
        <taxon>Pezizomycotina</taxon>
        <taxon>Eurotiomycetes</taxon>
        <taxon>Eurotiomycetidae</taxon>
        <taxon>Eurotiales</taxon>
        <taxon>Aspergillaceae</taxon>
        <taxon>Aspergillus</taxon>
        <taxon>Aspergillus subgen. Fumigati</taxon>
    </lineage>
</organism>
<protein>
    <submittedName>
        <fullName evidence="2">Uncharacterized protein</fullName>
    </submittedName>
</protein>